<dbReference type="KEGG" id="eae:EAE_08980"/>
<dbReference type="AlphaFoldDB" id="A0A0H3FMV9"/>
<keyword evidence="1" id="KW-0812">Transmembrane</keyword>
<dbReference type="PATRIC" id="fig|1028307.3.peg.1788"/>
<sequence length="203" mass="22589">MSRLEKIHLVVQIAAQITTIAAAIAVGAWAFYSTFYVKKEQLVTEYTLKELAQKTIREPHIQARIDATIQPLDPDGSLLQVKVTLSNPGSLEGKVLLDDAALTLVPVSFSEGSPIYQSPVSLMSGRYAGPLQRLVLPFVNIGAGENYELMFIYRINTPGTYLIRFLALNDTGRQEKQHFESGQVPYRYSVGADQYVVIRQKGR</sequence>
<evidence type="ECO:0000313" key="2">
    <source>
        <dbReference type="EMBL" id="AEG96718.1"/>
    </source>
</evidence>
<accession>A0A0H3FMV9</accession>
<dbReference type="OrthoDB" id="7008803at2"/>
<organism evidence="2 3">
    <name type="scientific">Klebsiella aerogenes (strain ATCC 13048 / DSM 30053 / CCUG 1429 / JCM 1235 / KCTC 2190 / NBRC 13534 / NCIMB 10102 / NCTC 10006 / CDC 819-56)</name>
    <name type="common">Enterobacter aerogenes</name>
    <dbReference type="NCBI Taxonomy" id="1028307"/>
    <lineage>
        <taxon>Bacteria</taxon>
        <taxon>Pseudomonadati</taxon>
        <taxon>Pseudomonadota</taxon>
        <taxon>Gammaproteobacteria</taxon>
        <taxon>Enterobacterales</taxon>
        <taxon>Enterobacteriaceae</taxon>
        <taxon>Klebsiella/Raoultella group</taxon>
        <taxon>Klebsiella</taxon>
    </lineage>
</organism>
<dbReference type="Proteomes" id="UP000008881">
    <property type="component" value="Chromosome"/>
</dbReference>
<reference evidence="2 3" key="1">
    <citation type="journal article" date="2012" name="J. Bacteriol.">
        <title>Complete genome sequence of Enterobacter aerogenes KCTC 2190.</title>
        <authorList>
            <person name="Shin S.H."/>
            <person name="Kim S."/>
            <person name="Kim J.Y."/>
            <person name="Lee S."/>
            <person name="Um Y."/>
            <person name="Oh M.K."/>
            <person name="Kim Y.R."/>
            <person name="Lee J."/>
            <person name="Yang K.S."/>
        </authorList>
    </citation>
    <scope>NUCLEOTIDE SEQUENCE [LARGE SCALE GENOMIC DNA]</scope>
    <source>
        <strain evidence="2 3">KCTC 2190</strain>
    </source>
</reference>
<proteinExistence type="predicted"/>
<dbReference type="eggNOG" id="ENOG5033X1D">
    <property type="taxonomic scope" value="Bacteria"/>
</dbReference>
<dbReference type="EMBL" id="CP002824">
    <property type="protein sequence ID" value="AEG96718.1"/>
    <property type="molecule type" value="Genomic_DNA"/>
</dbReference>
<dbReference type="RefSeq" id="WP_015704122.1">
    <property type="nucleotide sequence ID" value="NC_015663.1"/>
</dbReference>
<evidence type="ECO:0000256" key="1">
    <source>
        <dbReference type="SAM" id="Phobius"/>
    </source>
</evidence>
<feature type="transmembrane region" description="Helical" evidence="1">
    <location>
        <begin position="7"/>
        <end position="32"/>
    </location>
</feature>
<dbReference type="HOGENOM" id="CLU_1340812_0_0_6"/>
<keyword evidence="1" id="KW-0472">Membrane</keyword>
<protein>
    <submittedName>
        <fullName evidence="2">Uncharacterized protein</fullName>
    </submittedName>
</protein>
<gene>
    <name evidence="2" type="ordered locus">EAE_08980</name>
</gene>
<dbReference type="GeneID" id="93309973"/>
<keyword evidence="1" id="KW-1133">Transmembrane helix</keyword>
<evidence type="ECO:0000313" key="3">
    <source>
        <dbReference type="Proteomes" id="UP000008881"/>
    </source>
</evidence>
<name>A0A0H3FMV9_KLEAK</name>
<keyword evidence="3" id="KW-1185">Reference proteome</keyword>